<dbReference type="Proteomes" id="UP001234178">
    <property type="component" value="Unassembled WGS sequence"/>
</dbReference>
<dbReference type="EMBL" id="JAOYFB010000039">
    <property type="protein sequence ID" value="KAK4028653.1"/>
    <property type="molecule type" value="Genomic_DNA"/>
</dbReference>
<evidence type="ECO:0000313" key="1">
    <source>
        <dbReference type="EMBL" id="KAK4028653.1"/>
    </source>
</evidence>
<dbReference type="PANTHER" id="PTHR33104:SF2">
    <property type="entry name" value="CXC3 LIKE CYSTEINE CLUSTER DOMAIN-CONTAINING PROTEIN"/>
    <property type="match status" value="1"/>
</dbReference>
<organism evidence="1 2">
    <name type="scientific">Daphnia magna</name>
    <dbReference type="NCBI Taxonomy" id="35525"/>
    <lineage>
        <taxon>Eukaryota</taxon>
        <taxon>Metazoa</taxon>
        <taxon>Ecdysozoa</taxon>
        <taxon>Arthropoda</taxon>
        <taxon>Crustacea</taxon>
        <taxon>Branchiopoda</taxon>
        <taxon>Diplostraca</taxon>
        <taxon>Cladocera</taxon>
        <taxon>Anomopoda</taxon>
        <taxon>Daphniidae</taxon>
        <taxon>Daphnia</taxon>
    </lineage>
</organism>
<evidence type="ECO:0000313" key="2">
    <source>
        <dbReference type="Proteomes" id="UP001234178"/>
    </source>
</evidence>
<keyword evidence="2" id="KW-1185">Reference proteome</keyword>
<accession>A0ABR0AU61</accession>
<gene>
    <name evidence="1" type="ORF">OUZ56_021657</name>
</gene>
<sequence length="175" mass="19684">MVEESEGDPSSSKNVKILFCTAYGKLPLAIHLDGKFKLLRWLLKHQYEASSLFGDTVISADSDVLKHVNKINEKKKIQEKKRIVAEVQLTPQEGVMQQGKKNITQTGMLSGARWHGKTHSWPCQILWSGHWKKGAAATLGEEQEQVFSTMSRYGSCTKHMSDASRRDHLSAAILY</sequence>
<dbReference type="PANTHER" id="PTHR33104">
    <property type="entry name" value="SI:DKEY-29D5.2"/>
    <property type="match status" value="1"/>
</dbReference>
<proteinExistence type="predicted"/>
<name>A0ABR0AU61_9CRUS</name>
<reference evidence="1 2" key="1">
    <citation type="journal article" date="2023" name="Nucleic Acids Res.">
        <title>The hologenome of Daphnia magna reveals possible DNA methylation and microbiome-mediated evolution of the host genome.</title>
        <authorList>
            <person name="Chaturvedi A."/>
            <person name="Li X."/>
            <person name="Dhandapani V."/>
            <person name="Marshall H."/>
            <person name="Kissane S."/>
            <person name="Cuenca-Cambronero M."/>
            <person name="Asole G."/>
            <person name="Calvet F."/>
            <person name="Ruiz-Romero M."/>
            <person name="Marangio P."/>
            <person name="Guigo R."/>
            <person name="Rago D."/>
            <person name="Mirbahai L."/>
            <person name="Eastwood N."/>
            <person name="Colbourne J.K."/>
            <person name="Zhou J."/>
            <person name="Mallon E."/>
            <person name="Orsini L."/>
        </authorList>
    </citation>
    <scope>NUCLEOTIDE SEQUENCE [LARGE SCALE GENOMIC DNA]</scope>
    <source>
        <strain evidence="1">LRV0_1</strain>
    </source>
</reference>
<dbReference type="InterPro" id="IPR040521">
    <property type="entry name" value="KDZ"/>
</dbReference>
<comment type="caution">
    <text evidence="1">The sequence shown here is derived from an EMBL/GenBank/DDBJ whole genome shotgun (WGS) entry which is preliminary data.</text>
</comment>
<dbReference type="Pfam" id="PF18758">
    <property type="entry name" value="KDZ"/>
    <property type="match status" value="1"/>
</dbReference>
<protein>
    <submittedName>
        <fullName evidence="1">Uncharacterized protein</fullName>
    </submittedName>
</protein>